<comment type="caution">
    <text evidence="4">The sequence shown here is derived from an EMBL/GenBank/DDBJ whole genome shotgun (WGS) entry which is preliminary data.</text>
</comment>
<sequence length="1052" mass="119040">MVTNTLNKKFAIGLSFLIVFLCSFLSAEAQYFGQNKMRYKKLDFKVKETPHFNLYYYMENDSLLANFAKESELWYELHQQVFRDTFDHKNPLIIYNNHPDFQQTTAIQGSISVGTGGVTEGLKNRVVMPIMQVNSQTRHVLGHEMVHAFQYHSLIEGDSTQLENIGNLPLWMVEGMAEYLSVGKKDAFTAMWMRDAYLNQDIPTLKDLTESNKYFPYRYGQAFWSYIGSTYGDTVIVPLFKATAKYGYQMAVRRVLGYDEATVSSLWRQAIENTYKPLLTDTTKKPVGNIIIDKNNAGNTNVSPAISPDGKYVAFLSEKDLFSIDLYLADAQTGKIIRKLTSRISNSHIDEFSYIESAGSFSPDSRKFAYSVFSEGRNKLMITDVSNGRTLLTEGMGEVGEFSNITWAPDGKSVVFSGLKQGQSDLYKYNIETKKLTQLTDDPYSEYHPSYSHDGKYLVFSSDRGSFQRGDESVNISFNLSLMDMDSRQVVDIPVFPTANNLNPQFSGDDQQIYFLSNRDGFRNLYRYTIETNTTEQLTEYFTGISGITEYSPALSVSANDDILYSYYRSQTYTIYNAKADEFEPQPVANDAIDFTAAMLPPLKSYGVDVVNTNLRNFNNLTRIDTAQIYPIPYKPKFKLDYLASSGMGVSVGSRYGAGLASGIQGIFSDILGRNQIFAGLAINGEIYDFGGQVAYINQASRLNWGGAISHIPFISGLVSASIDENSQISPTGVAYLDNYDIIRTFQEQAEAFVAYPFSRRTRVEMGGAFAHYSYRIDRYTNYYAADPNSYYPLYYLGGDRRKIDLEEAAKTYGSSFESFTIQQLNSALVGDNSVFGVAAPLAGYRYRLGVEQYFGDYNFRSYTVDLRKYHRMNKVTLAARAYTYMRVGEDSDRLYPLFLGYPYLIRGYESSSFYNNQSGVSTFNYNQLMGTRIAVANIEARIPFTGPERLSLFASRMLFSDLNFFFDMGLAWSEGDKIAFKSEPDLIEQVPSPTSPNTYINVYERVPAMSAGVSLRVNMFGYFVIEPYFAIPFQRNDVKFGTFGINFAPGW</sequence>
<evidence type="ECO:0000256" key="2">
    <source>
        <dbReference type="SAM" id="SignalP"/>
    </source>
</evidence>
<dbReference type="EMBL" id="JBBVGT010000002">
    <property type="protein sequence ID" value="MFB5944813.1"/>
    <property type="molecule type" value="Genomic_DNA"/>
</dbReference>
<dbReference type="Pfam" id="PF04450">
    <property type="entry name" value="BSP"/>
    <property type="match status" value="1"/>
</dbReference>
<proteinExistence type="inferred from homology"/>
<keyword evidence="2" id="KW-0732">Signal</keyword>
<evidence type="ECO:0000259" key="3">
    <source>
        <dbReference type="Pfam" id="PF00930"/>
    </source>
</evidence>
<evidence type="ECO:0000313" key="4">
    <source>
        <dbReference type="EMBL" id="MFB5944813.1"/>
    </source>
</evidence>
<dbReference type="InterPro" id="IPR002469">
    <property type="entry name" value="Peptidase_S9B_N"/>
</dbReference>
<dbReference type="PANTHER" id="PTHR36842">
    <property type="entry name" value="PROTEIN TOLB HOMOLOG"/>
    <property type="match status" value="1"/>
</dbReference>
<comment type="similarity">
    <text evidence="1">Belongs to the TolB family.</text>
</comment>
<dbReference type="SUPFAM" id="SSF82171">
    <property type="entry name" value="DPP6 N-terminal domain-like"/>
    <property type="match status" value="1"/>
</dbReference>
<accession>A0ABV5CBS8</accession>
<organism evidence="4 5">
    <name type="scientific">Albibacterium profundi</name>
    <dbReference type="NCBI Taxonomy" id="3134906"/>
    <lineage>
        <taxon>Bacteria</taxon>
        <taxon>Pseudomonadati</taxon>
        <taxon>Bacteroidota</taxon>
        <taxon>Sphingobacteriia</taxon>
        <taxon>Sphingobacteriales</taxon>
        <taxon>Sphingobacteriaceae</taxon>
        <taxon>Albibacterium</taxon>
    </lineage>
</organism>
<dbReference type="PANTHER" id="PTHR36842:SF1">
    <property type="entry name" value="PROTEIN TOLB"/>
    <property type="match status" value="1"/>
</dbReference>
<feature type="domain" description="Dipeptidylpeptidase IV N-terminal" evidence="3">
    <location>
        <begin position="325"/>
        <end position="461"/>
    </location>
</feature>
<dbReference type="Pfam" id="PF07676">
    <property type="entry name" value="PD40"/>
    <property type="match status" value="2"/>
</dbReference>
<gene>
    <name evidence="4" type="ORF">WKR92_03100</name>
</gene>
<dbReference type="InterPro" id="IPR011659">
    <property type="entry name" value="WD40"/>
</dbReference>
<evidence type="ECO:0000313" key="5">
    <source>
        <dbReference type="Proteomes" id="UP001580928"/>
    </source>
</evidence>
<protein>
    <submittedName>
        <fullName evidence="4">DPP IV N-terminal domain-containing protein</fullName>
    </submittedName>
</protein>
<dbReference type="Pfam" id="PF00930">
    <property type="entry name" value="DPPIV_N"/>
    <property type="match status" value="1"/>
</dbReference>
<dbReference type="RefSeq" id="WP_375556373.1">
    <property type="nucleotide sequence ID" value="NZ_JBBVGT010000002.1"/>
</dbReference>
<reference evidence="4 5" key="1">
    <citation type="submission" date="2024-04" db="EMBL/GenBank/DDBJ databases">
        <title>Albibacterium profundi sp. nov., isolated from sediment of the Challenger Deep of Mariana Trench.</title>
        <authorList>
            <person name="Wang Y."/>
        </authorList>
    </citation>
    <scope>NUCLEOTIDE SEQUENCE [LARGE SCALE GENOMIC DNA]</scope>
    <source>
        <strain evidence="4 5">RHL897</strain>
    </source>
</reference>
<feature type="signal peptide" evidence="2">
    <location>
        <begin position="1"/>
        <end position="29"/>
    </location>
</feature>
<dbReference type="Gene3D" id="2.120.10.30">
    <property type="entry name" value="TolB, C-terminal domain"/>
    <property type="match status" value="3"/>
</dbReference>
<name>A0ABV5CBS8_9SPHI</name>
<feature type="chain" id="PRO_5045611931" evidence="2">
    <location>
        <begin position="30"/>
        <end position="1052"/>
    </location>
</feature>
<dbReference type="InterPro" id="IPR007541">
    <property type="entry name" value="Uncharacterised_BSP"/>
</dbReference>
<dbReference type="InterPro" id="IPR011042">
    <property type="entry name" value="6-blade_b-propeller_TolB-like"/>
</dbReference>
<keyword evidence="5" id="KW-1185">Reference proteome</keyword>
<evidence type="ECO:0000256" key="1">
    <source>
        <dbReference type="ARBA" id="ARBA00009820"/>
    </source>
</evidence>
<dbReference type="Proteomes" id="UP001580928">
    <property type="component" value="Unassembled WGS sequence"/>
</dbReference>